<feature type="non-terminal residue" evidence="9">
    <location>
        <position position="1"/>
    </location>
</feature>
<evidence type="ECO:0000256" key="3">
    <source>
        <dbReference type="ARBA" id="ARBA00022530"/>
    </source>
</evidence>
<keyword evidence="10" id="KW-1185">Reference proteome</keyword>
<keyword evidence="6" id="KW-0325">Glycoprotein</keyword>
<evidence type="ECO:0000256" key="7">
    <source>
        <dbReference type="SAM" id="Phobius"/>
    </source>
</evidence>
<feature type="transmembrane region" description="Helical" evidence="7">
    <location>
        <begin position="39"/>
        <end position="59"/>
    </location>
</feature>
<evidence type="ECO:0000256" key="2">
    <source>
        <dbReference type="ARBA" id="ARBA00022525"/>
    </source>
</evidence>
<sequence length="72" mass="7584">GLVSVGDTKVQLNNLDIHGFAVVGEGRVYVSISPVLAQAGWALMAVSPLVSTFGWLFALELQNHLNGFSITG</sequence>
<feature type="non-terminal residue" evidence="9">
    <location>
        <position position="72"/>
    </location>
</feature>
<evidence type="ECO:0000313" key="9">
    <source>
        <dbReference type="EMBL" id="KAL0164005.1"/>
    </source>
</evidence>
<dbReference type="PROSITE" id="PS50993">
    <property type="entry name" value="NIDOGEN_G2"/>
    <property type="match status" value="1"/>
</dbReference>
<comment type="caution">
    <text evidence="9">The sequence shown here is derived from an EMBL/GenBank/DDBJ whole genome shotgun (WGS) entry which is preliminary data.</text>
</comment>
<dbReference type="SUPFAM" id="SSF54511">
    <property type="entry name" value="GFP-like"/>
    <property type="match status" value="1"/>
</dbReference>
<keyword evidence="7" id="KW-0812">Transmembrane</keyword>
<name>A0ABD0NRX5_CIRMR</name>
<protein>
    <recommendedName>
        <fullName evidence="8">Nidogen G2 beta-barrel domain-containing protein</fullName>
    </recommendedName>
</protein>
<keyword evidence="5" id="KW-0106">Calcium</keyword>
<keyword evidence="7" id="KW-0472">Membrane</keyword>
<organism evidence="9 10">
    <name type="scientific">Cirrhinus mrigala</name>
    <name type="common">Mrigala</name>
    <dbReference type="NCBI Taxonomy" id="683832"/>
    <lineage>
        <taxon>Eukaryota</taxon>
        <taxon>Metazoa</taxon>
        <taxon>Chordata</taxon>
        <taxon>Craniata</taxon>
        <taxon>Vertebrata</taxon>
        <taxon>Euteleostomi</taxon>
        <taxon>Actinopterygii</taxon>
        <taxon>Neopterygii</taxon>
        <taxon>Teleostei</taxon>
        <taxon>Ostariophysi</taxon>
        <taxon>Cypriniformes</taxon>
        <taxon>Cyprinidae</taxon>
        <taxon>Labeoninae</taxon>
        <taxon>Labeonini</taxon>
        <taxon>Cirrhinus</taxon>
    </lineage>
</organism>
<dbReference type="Proteomes" id="UP001529510">
    <property type="component" value="Unassembled WGS sequence"/>
</dbReference>
<feature type="domain" description="Nidogen G2 beta-barrel" evidence="8">
    <location>
        <begin position="1"/>
        <end position="72"/>
    </location>
</feature>
<evidence type="ECO:0000256" key="4">
    <source>
        <dbReference type="ARBA" id="ARBA00022729"/>
    </source>
</evidence>
<accession>A0ABD0NRX5</accession>
<evidence type="ECO:0000313" key="10">
    <source>
        <dbReference type="Proteomes" id="UP001529510"/>
    </source>
</evidence>
<proteinExistence type="predicted"/>
<comment type="subcellular location">
    <subcellularLocation>
        <location evidence="1">Secreted</location>
        <location evidence="1">Extracellular space</location>
        <location evidence="1">Extracellular matrix</location>
    </subcellularLocation>
</comment>
<evidence type="ECO:0000256" key="1">
    <source>
        <dbReference type="ARBA" id="ARBA00004498"/>
    </source>
</evidence>
<dbReference type="AlphaFoldDB" id="A0ABD0NRX5"/>
<evidence type="ECO:0000256" key="5">
    <source>
        <dbReference type="ARBA" id="ARBA00022837"/>
    </source>
</evidence>
<evidence type="ECO:0000259" key="8">
    <source>
        <dbReference type="PROSITE" id="PS50993"/>
    </source>
</evidence>
<dbReference type="Pfam" id="PF07474">
    <property type="entry name" value="G2F"/>
    <property type="match status" value="1"/>
</dbReference>
<keyword evidence="3" id="KW-0272">Extracellular matrix</keyword>
<dbReference type="Gene3D" id="2.40.155.10">
    <property type="entry name" value="Green fluorescent protein"/>
    <property type="match status" value="1"/>
</dbReference>
<gene>
    <name evidence="9" type="ORF">M9458_039758</name>
</gene>
<dbReference type="InterPro" id="IPR006605">
    <property type="entry name" value="G2_nidogen/fibulin_G2F"/>
</dbReference>
<dbReference type="EMBL" id="JAMKFB020000020">
    <property type="protein sequence ID" value="KAL0164005.1"/>
    <property type="molecule type" value="Genomic_DNA"/>
</dbReference>
<reference evidence="9 10" key="1">
    <citation type="submission" date="2024-05" db="EMBL/GenBank/DDBJ databases">
        <title>Genome sequencing and assembly of Indian major carp, Cirrhinus mrigala (Hamilton, 1822).</title>
        <authorList>
            <person name="Mohindra V."/>
            <person name="Chowdhury L.M."/>
            <person name="Lal K."/>
            <person name="Jena J.K."/>
        </authorList>
    </citation>
    <scope>NUCLEOTIDE SEQUENCE [LARGE SCALE GENOMIC DNA]</scope>
    <source>
        <strain evidence="9">CM1030</strain>
        <tissue evidence="9">Blood</tissue>
    </source>
</reference>
<keyword evidence="4" id="KW-0732">Signal</keyword>
<keyword evidence="2" id="KW-0964">Secreted</keyword>
<evidence type="ECO:0000256" key="6">
    <source>
        <dbReference type="ARBA" id="ARBA00023180"/>
    </source>
</evidence>
<dbReference type="InterPro" id="IPR009017">
    <property type="entry name" value="GFP"/>
</dbReference>
<keyword evidence="7" id="KW-1133">Transmembrane helix</keyword>